<evidence type="ECO:0000313" key="1">
    <source>
        <dbReference type="EMBL" id="CCX05259.1"/>
    </source>
</evidence>
<protein>
    <submittedName>
        <fullName evidence="1">Uncharacterized protein</fullName>
    </submittedName>
</protein>
<dbReference type="Proteomes" id="UP000018144">
    <property type="component" value="Unassembled WGS sequence"/>
</dbReference>
<accession>U4KZW0</accession>
<gene>
    <name evidence="1" type="ORF">PCON_04846</name>
</gene>
<reference evidence="1 2" key="1">
    <citation type="journal article" date="2013" name="PLoS Genet.">
        <title>The genome and development-dependent transcriptomes of Pyronema confluens: a window into fungal evolution.</title>
        <authorList>
            <person name="Traeger S."/>
            <person name="Altegoer F."/>
            <person name="Freitag M."/>
            <person name="Gabaldon T."/>
            <person name="Kempken F."/>
            <person name="Kumar A."/>
            <person name="Marcet-Houben M."/>
            <person name="Poggeler S."/>
            <person name="Stajich J.E."/>
            <person name="Nowrousian M."/>
        </authorList>
    </citation>
    <scope>NUCLEOTIDE SEQUENCE [LARGE SCALE GENOMIC DNA]</scope>
    <source>
        <strain evidence="2">CBS 100304</strain>
        <tissue evidence="1">Vegetative mycelium</tissue>
    </source>
</reference>
<name>U4KZW0_PYROM</name>
<proteinExistence type="predicted"/>
<organism evidence="1 2">
    <name type="scientific">Pyronema omphalodes (strain CBS 100304)</name>
    <name type="common">Pyronema confluens</name>
    <dbReference type="NCBI Taxonomy" id="1076935"/>
    <lineage>
        <taxon>Eukaryota</taxon>
        <taxon>Fungi</taxon>
        <taxon>Dikarya</taxon>
        <taxon>Ascomycota</taxon>
        <taxon>Pezizomycotina</taxon>
        <taxon>Pezizomycetes</taxon>
        <taxon>Pezizales</taxon>
        <taxon>Pyronemataceae</taxon>
        <taxon>Pyronema</taxon>
    </lineage>
</organism>
<keyword evidence="2" id="KW-1185">Reference proteome</keyword>
<dbReference type="EMBL" id="HF935243">
    <property type="protein sequence ID" value="CCX05259.1"/>
    <property type="molecule type" value="Genomic_DNA"/>
</dbReference>
<evidence type="ECO:0000313" key="2">
    <source>
        <dbReference type="Proteomes" id="UP000018144"/>
    </source>
</evidence>
<sequence>MDHAGSLSALIPLETNGDIKEHIY</sequence>
<dbReference type="AlphaFoldDB" id="U4KZW0"/>